<dbReference type="PANTHER" id="PTHR46289:SF19">
    <property type="entry name" value="ZINC FINGER MYM-TYPE CONTAINING 1"/>
    <property type="match status" value="1"/>
</dbReference>
<evidence type="ECO:0000313" key="4">
    <source>
        <dbReference type="Proteomes" id="UP000663829"/>
    </source>
</evidence>
<proteinExistence type="predicted"/>
<protein>
    <recommendedName>
        <fullName evidence="1">HAT C-terminal dimerisation domain-containing protein</fullName>
    </recommendedName>
</protein>
<sequence>MWAPTRWDSRWESIDAVIKNYPAIRRAFEEIIEEGGDRSIDARGLILAVKEPIFLVSLCVLNRLMGRSEQLKSVAIDYGAAAQLISSVTKQFENMRNEESFKLVYNDALKLARDNNINLEEIIRTLRQTTIPARFKDSIITSTIGKRDRAENEEKFRQIIYYSALDCILIELNDRFSDENMQLSKSISALNPENQTFLNLDLLKPLATHLNLDHQTLANELAVLKPMMKQSKWKTINEVLHELHPLTSAFQTTTSLIKGGMTIPVSSTTCKRTFSKMKIIETYLRNSMTDDRLSDLTVLAV</sequence>
<dbReference type="EMBL" id="CAJOBC010101235">
    <property type="protein sequence ID" value="CAF4472499.1"/>
    <property type="molecule type" value="Genomic_DNA"/>
</dbReference>
<dbReference type="InterPro" id="IPR008906">
    <property type="entry name" value="HATC_C_dom"/>
</dbReference>
<evidence type="ECO:0000313" key="2">
    <source>
        <dbReference type="EMBL" id="CAF1597231.1"/>
    </source>
</evidence>
<dbReference type="GO" id="GO:0046983">
    <property type="term" value="F:protein dimerization activity"/>
    <property type="evidence" value="ECO:0007669"/>
    <property type="project" value="InterPro"/>
</dbReference>
<dbReference type="InterPro" id="IPR052958">
    <property type="entry name" value="IFN-induced_PKR_regulator"/>
</dbReference>
<evidence type="ECO:0000259" key="1">
    <source>
        <dbReference type="Pfam" id="PF05699"/>
    </source>
</evidence>
<dbReference type="Pfam" id="PF05699">
    <property type="entry name" value="Dimer_Tnp_hAT"/>
    <property type="match status" value="1"/>
</dbReference>
<name>A0A816AG55_9BILA</name>
<dbReference type="EMBL" id="CAJNOQ010034920">
    <property type="protein sequence ID" value="CAF1597231.1"/>
    <property type="molecule type" value="Genomic_DNA"/>
</dbReference>
<organism evidence="2 4">
    <name type="scientific">Didymodactylos carnosus</name>
    <dbReference type="NCBI Taxonomy" id="1234261"/>
    <lineage>
        <taxon>Eukaryota</taxon>
        <taxon>Metazoa</taxon>
        <taxon>Spiralia</taxon>
        <taxon>Gnathifera</taxon>
        <taxon>Rotifera</taxon>
        <taxon>Eurotatoria</taxon>
        <taxon>Bdelloidea</taxon>
        <taxon>Philodinida</taxon>
        <taxon>Philodinidae</taxon>
        <taxon>Didymodactylos</taxon>
    </lineage>
</organism>
<gene>
    <name evidence="2" type="ORF">GPM918_LOCUS42179</name>
    <name evidence="3" type="ORF">SRO942_LOCUS43369</name>
</gene>
<reference evidence="2" key="1">
    <citation type="submission" date="2021-02" db="EMBL/GenBank/DDBJ databases">
        <authorList>
            <person name="Nowell W R."/>
        </authorList>
    </citation>
    <scope>NUCLEOTIDE SEQUENCE</scope>
</reference>
<dbReference type="Proteomes" id="UP000663829">
    <property type="component" value="Unassembled WGS sequence"/>
</dbReference>
<dbReference type="Proteomes" id="UP000681722">
    <property type="component" value="Unassembled WGS sequence"/>
</dbReference>
<accession>A0A816AG55</accession>
<comment type="caution">
    <text evidence="2">The sequence shown here is derived from an EMBL/GenBank/DDBJ whole genome shotgun (WGS) entry which is preliminary data.</text>
</comment>
<dbReference type="OrthoDB" id="1739706at2759"/>
<dbReference type="AlphaFoldDB" id="A0A816AG55"/>
<dbReference type="PANTHER" id="PTHR46289">
    <property type="entry name" value="52 KDA REPRESSOR OF THE INHIBITOR OF THE PROTEIN KINASE-LIKE PROTEIN-RELATED"/>
    <property type="match status" value="1"/>
</dbReference>
<keyword evidence="4" id="KW-1185">Reference proteome</keyword>
<evidence type="ECO:0000313" key="3">
    <source>
        <dbReference type="EMBL" id="CAF4472499.1"/>
    </source>
</evidence>
<feature type="domain" description="HAT C-terminal dimerisation" evidence="1">
    <location>
        <begin position="238"/>
        <end position="299"/>
    </location>
</feature>